<proteinExistence type="predicted"/>
<protein>
    <submittedName>
        <fullName evidence="1">Uncharacterized protein</fullName>
    </submittedName>
</protein>
<evidence type="ECO:0000313" key="1">
    <source>
        <dbReference type="EMBL" id="MPC53850.1"/>
    </source>
</evidence>
<dbReference type="AlphaFoldDB" id="A0A5B7G1D4"/>
<keyword evidence="2" id="KW-1185">Reference proteome</keyword>
<dbReference type="Proteomes" id="UP000324222">
    <property type="component" value="Unassembled WGS sequence"/>
</dbReference>
<name>A0A5B7G1D4_PORTR</name>
<reference evidence="1 2" key="1">
    <citation type="submission" date="2019-05" db="EMBL/GenBank/DDBJ databases">
        <title>Another draft genome of Portunus trituberculatus and its Hox gene families provides insights of decapod evolution.</title>
        <authorList>
            <person name="Jeong J.-H."/>
            <person name="Song I."/>
            <person name="Kim S."/>
            <person name="Choi T."/>
            <person name="Kim D."/>
            <person name="Ryu S."/>
            <person name="Kim W."/>
        </authorList>
    </citation>
    <scope>NUCLEOTIDE SEQUENCE [LARGE SCALE GENOMIC DNA]</scope>
    <source>
        <tissue evidence="1">Muscle</tissue>
    </source>
</reference>
<gene>
    <name evidence="1" type="ORF">E2C01_047753</name>
</gene>
<accession>A0A5B7G1D4</accession>
<evidence type="ECO:0000313" key="2">
    <source>
        <dbReference type="Proteomes" id="UP000324222"/>
    </source>
</evidence>
<sequence length="74" mass="8305">MCPSNEKVKLLLGVLRTHARTLDQLPAAGVVVVAPYLVTLRWCDSLDAVPSREEDVMVSLAVKWLNRYCVMESF</sequence>
<organism evidence="1 2">
    <name type="scientific">Portunus trituberculatus</name>
    <name type="common">Swimming crab</name>
    <name type="synonym">Neptunus trituberculatus</name>
    <dbReference type="NCBI Taxonomy" id="210409"/>
    <lineage>
        <taxon>Eukaryota</taxon>
        <taxon>Metazoa</taxon>
        <taxon>Ecdysozoa</taxon>
        <taxon>Arthropoda</taxon>
        <taxon>Crustacea</taxon>
        <taxon>Multicrustacea</taxon>
        <taxon>Malacostraca</taxon>
        <taxon>Eumalacostraca</taxon>
        <taxon>Eucarida</taxon>
        <taxon>Decapoda</taxon>
        <taxon>Pleocyemata</taxon>
        <taxon>Brachyura</taxon>
        <taxon>Eubrachyura</taxon>
        <taxon>Portunoidea</taxon>
        <taxon>Portunidae</taxon>
        <taxon>Portuninae</taxon>
        <taxon>Portunus</taxon>
    </lineage>
</organism>
<dbReference type="EMBL" id="VSRR010011934">
    <property type="protein sequence ID" value="MPC53850.1"/>
    <property type="molecule type" value="Genomic_DNA"/>
</dbReference>
<comment type="caution">
    <text evidence="1">The sequence shown here is derived from an EMBL/GenBank/DDBJ whole genome shotgun (WGS) entry which is preliminary data.</text>
</comment>